<feature type="compositionally biased region" description="Low complexity" evidence="1">
    <location>
        <begin position="73"/>
        <end position="86"/>
    </location>
</feature>
<feature type="compositionally biased region" description="Pro residues" evidence="1">
    <location>
        <begin position="60"/>
        <end position="72"/>
    </location>
</feature>
<proteinExistence type="predicted"/>
<dbReference type="EMBL" id="BTGU01000011">
    <property type="protein sequence ID" value="GMN40839.1"/>
    <property type="molecule type" value="Genomic_DNA"/>
</dbReference>
<comment type="caution">
    <text evidence="2">The sequence shown here is derived from an EMBL/GenBank/DDBJ whole genome shotgun (WGS) entry which is preliminary data.</text>
</comment>
<organism evidence="2 3">
    <name type="scientific">Ficus carica</name>
    <name type="common">Common fig</name>
    <dbReference type="NCBI Taxonomy" id="3494"/>
    <lineage>
        <taxon>Eukaryota</taxon>
        <taxon>Viridiplantae</taxon>
        <taxon>Streptophyta</taxon>
        <taxon>Embryophyta</taxon>
        <taxon>Tracheophyta</taxon>
        <taxon>Spermatophyta</taxon>
        <taxon>Magnoliopsida</taxon>
        <taxon>eudicotyledons</taxon>
        <taxon>Gunneridae</taxon>
        <taxon>Pentapetalae</taxon>
        <taxon>rosids</taxon>
        <taxon>fabids</taxon>
        <taxon>Rosales</taxon>
        <taxon>Moraceae</taxon>
        <taxon>Ficeae</taxon>
        <taxon>Ficus</taxon>
    </lineage>
</organism>
<keyword evidence="3" id="KW-1185">Reference proteome</keyword>
<evidence type="ECO:0000313" key="3">
    <source>
        <dbReference type="Proteomes" id="UP001187192"/>
    </source>
</evidence>
<name>A0AA88DHL8_FICCA</name>
<dbReference type="Proteomes" id="UP001187192">
    <property type="component" value="Unassembled WGS sequence"/>
</dbReference>
<dbReference type="AlphaFoldDB" id="A0AA88DHL8"/>
<reference evidence="2" key="1">
    <citation type="submission" date="2023-07" db="EMBL/GenBank/DDBJ databases">
        <title>draft genome sequence of fig (Ficus carica).</title>
        <authorList>
            <person name="Takahashi T."/>
            <person name="Nishimura K."/>
        </authorList>
    </citation>
    <scope>NUCLEOTIDE SEQUENCE</scope>
</reference>
<evidence type="ECO:0000313" key="2">
    <source>
        <dbReference type="EMBL" id="GMN40839.1"/>
    </source>
</evidence>
<sequence length="86" mass="9049">MASSSLSPSASKFQSGDLALASPSHFGDPIPNPIAQTKPNPPLPLLRRPSSFPSHFATRPDPPAPSVQPPTPTTRVAVPRCRPTCL</sequence>
<gene>
    <name evidence="2" type="ORF">TIFTF001_010069</name>
</gene>
<accession>A0AA88DHL8</accession>
<evidence type="ECO:0000256" key="1">
    <source>
        <dbReference type="SAM" id="MobiDB-lite"/>
    </source>
</evidence>
<feature type="compositionally biased region" description="Low complexity" evidence="1">
    <location>
        <begin position="45"/>
        <end position="54"/>
    </location>
</feature>
<feature type="region of interest" description="Disordered" evidence="1">
    <location>
        <begin position="1"/>
        <end position="86"/>
    </location>
</feature>
<feature type="compositionally biased region" description="Low complexity" evidence="1">
    <location>
        <begin position="1"/>
        <end position="15"/>
    </location>
</feature>
<protein>
    <submittedName>
        <fullName evidence="2">Uncharacterized protein</fullName>
    </submittedName>
</protein>